<sequence length="138" mass="14649">MTLRVDDRFGSEGVGESVEVNTRPDMSPDRVGLGDRLLVILAADREPQAPWALMRVDDAGVVHFVGERAEISVERAASIALSPDCIDQATTEVPVKECRDMIAVTTCSSGGGGAPAILTVGAVVALFASLRSRRRVNE</sequence>
<organism evidence="3 4">
    <name type="scientific">Vulgatibacter incomptus</name>
    <dbReference type="NCBI Taxonomy" id="1391653"/>
    <lineage>
        <taxon>Bacteria</taxon>
        <taxon>Pseudomonadati</taxon>
        <taxon>Myxococcota</taxon>
        <taxon>Myxococcia</taxon>
        <taxon>Myxococcales</taxon>
        <taxon>Cystobacterineae</taxon>
        <taxon>Vulgatibacteraceae</taxon>
        <taxon>Vulgatibacter</taxon>
    </lineage>
</organism>
<name>A0A0K1P9I2_9BACT</name>
<feature type="transmembrane region" description="Helical" evidence="2">
    <location>
        <begin position="112"/>
        <end position="130"/>
    </location>
</feature>
<feature type="region of interest" description="Disordered" evidence="1">
    <location>
        <begin position="1"/>
        <end position="26"/>
    </location>
</feature>
<keyword evidence="2" id="KW-1133">Transmembrane helix</keyword>
<reference evidence="3 4" key="1">
    <citation type="submission" date="2015-08" db="EMBL/GenBank/DDBJ databases">
        <authorList>
            <person name="Babu N.S."/>
            <person name="Beckwith C.J."/>
            <person name="Beseler K.G."/>
            <person name="Brison A."/>
            <person name="Carone J.V."/>
            <person name="Caskin T.P."/>
            <person name="Diamond M."/>
            <person name="Durham M.E."/>
            <person name="Foxe J.M."/>
            <person name="Go M."/>
            <person name="Henderson B.A."/>
            <person name="Jones I.B."/>
            <person name="McGettigan J.A."/>
            <person name="Micheletti S.J."/>
            <person name="Nasrallah M.E."/>
            <person name="Ortiz D."/>
            <person name="Piller C.R."/>
            <person name="Privatt S.R."/>
            <person name="Schneider S.L."/>
            <person name="Sharp S."/>
            <person name="Smith T.C."/>
            <person name="Stanton J.D."/>
            <person name="Ullery H.E."/>
            <person name="Wilson R.J."/>
            <person name="Serrano M.G."/>
            <person name="Buck G."/>
            <person name="Lee V."/>
            <person name="Wang Y."/>
            <person name="Carvalho R."/>
            <person name="Voegtly L."/>
            <person name="Shi R."/>
            <person name="Duckworth R."/>
            <person name="Johnson A."/>
            <person name="Loviza R."/>
            <person name="Walstead R."/>
            <person name="Shah Z."/>
            <person name="Kiflezghi M."/>
            <person name="Wade K."/>
            <person name="Ball S.L."/>
            <person name="Bradley K.W."/>
            <person name="Asai D.J."/>
            <person name="Bowman C.A."/>
            <person name="Russell D.A."/>
            <person name="Pope W.H."/>
            <person name="Jacobs-Sera D."/>
            <person name="Hendrix R.W."/>
            <person name="Hatfull G.F."/>
        </authorList>
    </citation>
    <scope>NUCLEOTIDE SEQUENCE [LARGE SCALE GENOMIC DNA]</scope>
    <source>
        <strain evidence="3 4">DSM 27710</strain>
    </source>
</reference>
<protein>
    <submittedName>
        <fullName evidence="3">Uncharacterized protein</fullName>
    </submittedName>
</protein>
<evidence type="ECO:0000256" key="1">
    <source>
        <dbReference type="SAM" id="MobiDB-lite"/>
    </source>
</evidence>
<gene>
    <name evidence="3" type="ORF">AKJ08_0473</name>
</gene>
<evidence type="ECO:0000313" key="4">
    <source>
        <dbReference type="Proteomes" id="UP000055590"/>
    </source>
</evidence>
<keyword evidence="2" id="KW-0812">Transmembrane</keyword>
<keyword evidence="4" id="KW-1185">Reference proteome</keyword>
<dbReference type="EMBL" id="CP012332">
    <property type="protein sequence ID" value="AKU90086.1"/>
    <property type="molecule type" value="Genomic_DNA"/>
</dbReference>
<dbReference type="AlphaFoldDB" id="A0A0K1P9I2"/>
<proteinExistence type="predicted"/>
<accession>A0A0K1P9I2</accession>
<dbReference type="KEGG" id="vin:AKJ08_0473"/>
<keyword evidence="2" id="KW-0472">Membrane</keyword>
<evidence type="ECO:0000313" key="3">
    <source>
        <dbReference type="EMBL" id="AKU90086.1"/>
    </source>
</evidence>
<dbReference type="Proteomes" id="UP000055590">
    <property type="component" value="Chromosome"/>
</dbReference>
<feature type="compositionally biased region" description="Basic and acidic residues" evidence="1">
    <location>
        <begin position="1"/>
        <end position="10"/>
    </location>
</feature>
<evidence type="ECO:0000256" key="2">
    <source>
        <dbReference type="SAM" id="Phobius"/>
    </source>
</evidence>